<organism evidence="3 4">
    <name type="scientific">Aquila chrysaetos chrysaetos</name>
    <dbReference type="NCBI Taxonomy" id="223781"/>
    <lineage>
        <taxon>Eukaryota</taxon>
        <taxon>Metazoa</taxon>
        <taxon>Chordata</taxon>
        <taxon>Craniata</taxon>
        <taxon>Vertebrata</taxon>
        <taxon>Euteleostomi</taxon>
        <taxon>Archelosauria</taxon>
        <taxon>Archosauria</taxon>
        <taxon>Dinosauria</taxon>
        <taxon>Saurischia</taxon>
        <taxon>Theropoda</taxon>
        <taxon>Coelurosauria</taxon>
        <taxon>Aves</taxon>
        <taxon>Neognathae</taxon>
        <taxon>Neoaves</taxon>
        <taxon>Telluraves</taxon>
        <taxon>Accipitrimorphae</taxon>
        <taxon>Accipitriformes</taxon>
        <taxon>Accipitridae</taxon>
        <taxon>Accipitrinae</taxon>
        <taxon>Aquila</taxon>
    </lineage>
</organism>
<name>A0A663FH03_AQUCH</name>
<sequence length="85" mass="8725">MSSMAWFCSSFFSISTSSFTPSTTICTCSTSEKPRRSALEMSKTAPTAAVSTPPGGDGGPPQTWGAAPSPGWRDRSGCSPGVLST</sequence>
<dbReference type="InParanoid" id="A0A663FH03"/>
<feature type="chain" id="PRO_5025565820" description="Secreted protein" evidence="2">
    <location>
        <begin position="19"/>
        <end position="85"/>
    </location>
</feature>
<reference evidence="3" key="1">
    <citation type="submission" date="2025-08" db="UniProtKB">
        <authorList>
            <consortium name="Ensembl"/>
        </authorList>
    </citation>
    <scope>IDENTIFICATION</scope>
</reference>
<evidence type="ECO:0000256" key="1">
    <source>
        <dbReference type="SAM" id="MobiDB-lite"/>
    </source>
</evidence>
<protein>
    <recommendedName>
        <fullName evidence="5">Secreted protein</fullName>
    </recommendedName>
</protein>
<dbReference type="Proteomes" id="UP000472275">
    <property type="component" value="Unassembled WGS sequence"/>
</dbReference>
<reference evidence="3" key="2">
    <citation type="submission" date="2025-09" db="UniProtKB">
        <authorList>
            <consortium name="Ensembl"/>
        </authorList>
    </citation>
    <scope>IDENTIFICATION</scope>
</reference>
<evidence type="ECO:0008006" key="5">
    <source>
        <dbReference type="Google" id="ProtNLM"/>
    </source>
</evidence>
<keyword evidence="2" id="KW-0732">Signal</keyword>
<dbReference type="Ensembl" id="ENSACCT00020025200.1">
    <property type="protein sequence ID" value="ENSACCP00020024126.1"/>
    <property type="gene ID" value="ENSACCG00020016543.1"/>
</dbReference>
<evidence type="ECO:0000313" key="3">
    <source>
        <dbReference type="Ensembl" id="ENSACCP00020024126.1"/>
    </source>
</evidence>
<proteinExistence type="predicted"/>
<dbReference type="GeneTree" id="ENSGT01030000234877"/>
<feature type="region of interest" description="Disordered" evidence="1">
    <location>
        <begin position="33"/>
        <end position="85"/>
    </location>
</feature>
<evidence type="ECO:0000313" key="4">
    <source>
        <dbReference type="Proteomes" id="UP000472275"/>
    </source>
</evidence>
<feature type="signal peptide" evidence="2">
    <location>
        <begin position="1"/>
        <end position="18"/>
    </location>
</feature>
<evidence type="ECO:0000256" key="2">
    <source>
        <dbReference type="SAM" id="SignalP"/>
    </source>
</evidence>
<dbReference type="AlphaFoldDB" id="A0A663FH03"/>
<keyword evidence="4" id="KW-1185">Reference proteome</keyword>
<accession>A0A663FH03</accession>